<reference evidence="2 3" key="1">
    <citation type="submission" date="2015-09" db="EMBL/GenBank/DDBJ databases">
        <title>Genome sequencing project for genomic taxonomy and phylogenomics of Bacillus-like bacteria.</title>
        <authorList>
            <person name="Liu B."/>
            <person name="Wang J."/>
            <person name="Zhu Y."/>
            <person name="Liu G."/>
            <person name="Chen Q."/>
            <person name="Chen Z."/>
            <person name="Lan J."/>
            <person name="Che J."/>
            <person name="Ge C."/>
            <person name="Shi H."/>
            <person name="Pan Z."/>
            <person name="Liu X."/>
        </authorList>
    </citation>
    <scope>NUCLEOTIDE SEQUENCE [LARGE SCALE GENOMIC DNA]</scope>
    <source>
        <strain evidence="2 3">DSM 8552</strain>
    </source>
</reference>
<dbReference type="Proteomes" id="UP000051063">
    <property type="component" value="Unassembled WGS sequence"/>
</dbReference>
<protein>
    <submittedName>
        <fullName evidence="2">Uncharacterized protein</fullName>
    </submittedName>
</protein>
<keyword evidence="3" id="KW-1185">Reference proteome</keyword>
<evidence type="ECO:0000256" key="1">
    <source>
        <dbReference type="SAM" id="MobiDB-lite"/>
    </source>
</evidence>
<dbReference type="EMBL" id="LJJB01000013">
    <property type="protein sequence ID" value="KQL45149.1"/>
    <property type="molecule type" value="Genomic_DNA"/>
</dbReference>
<evidence type="ECO:0000313" key="2">
    <source>
        <dbReference type="EMBL" id="KQL45149.1"/>
    </source>
</evidence>
<gene>
    <name evidence="2" type="ORF">AN963_28055</name>
</gene>
<accession>A0ABR5N3S3</accession>
<sequence>MSGDFVTDLLGKLSKRTGREWTLADIMKLAEKFPKGGSKDIDSIMNELSDMGLNVPEETREKVKERMQSITMDELGSFMPKDVKGKRSKAKKPKTAAGKAKHLSLAERVRKLSGKKKKSR</sequence>
<name>A0ABR5N3S3_BRECH</name>
<comment type="caution">
    <text evidence="2">The sequence shown here is derived from an EMBL/GenBank/DDBJ whole genome shotgun (WGS) entry which is preliminary data.</text>
</comment>
<organism evidence="2 3">
    <name type="scientific">Brevibacillus choshinensis</name>
    <dbReference type="NCBI Taxonomy" id="54911"/>
    <lineage>
        <taxon>Bacteria</taxon>
        <taxon>Bacillati</taxon>
        <taxon>Bacillota</taxon>
        <taxon>Bacilli</taxon>
        <taxon>Bacillales</taxon>
        <taxon>Paenibacillaceae</taxon>
        <taxon>Brevibacillus</taxon>
    </lineage>
</organism>
<feature type="compositionally biased region" description="Basic residues" evidence="1">
    <location>
        <begin position="111"/>
        <end position="120"/>
    </location>
</feature>
<proteinExistence type="predicted"/>
<dbReference type="RefSeq" id="WP_055747750.1">
    <property type="nucleotide sequence ID" value="NZ_LJJB01000013.1"/>
</dbReference>
<feature type="region of interest" description="Disordered" evidence="1">
    <location>
        <begin position="79"/>
        <end position="120"/>
    </location>
</feature>
<feature type="compositionally biased region" description="Basic residues" evidence="1">
    <location>
        <begin position="84"/>
        <end position="102"/>
    </location>
</feature>
<evidence type="ECO:0000313" key="3">
    <source>
        <dbReference type="Proteomes" id="UP000051063"/>
    </source>
</evidence>